<dbReference type="EMBL" id="LCWF01000055">
    <property type="protein sequence ID" value="KKY24906.1"/>
    <property type="molecule type" value="Genomic_DNA"/>
</dbReference>
<name>A0A0G2ERY2_PHACM</name>
<gene>
    <name evidence="2" type="ORF">UCRPC4_g02272</name>
</gene>
<reference evidence="2 3" key="2">
    <citation type="submission" date="2015-05" db="EMBL/GenBank/DDBJ databases">
        <authorList>
            <person name="Morales-Cruz A."/>
            <person name="Amrine K.C."/>
            <person name="Cantu D."/>
        </authorList>
    </citation>
    <scope>NUCLEOTIDE SEQUENCE [LARGE SCALE GENOMIC DNA]</scope>
    <source>
        <strain evidence="2">UCRPC4</strain>
    </source>
</reference>
<feature type="region of interest" description="Disordered" evidence="1">
    <location>
        <begin position="1"/>
        <end position="70"/>
    </location>
</feature>
<evidence type="ECO:0000313" key="3">
    <source>
        <dbReference type="Proteomes" id="UP000053317"/>
    </source>
</evidence>
<dbReference type="Proteomes" id="UP000053317">
    <property type="component" value="Unassembled WGS sequence"/>
</dbReference>
<evidence type="ECO:0000313" key="2">
    <source>
        <dbReference type="EMBL" id="KKY24906.1"/>
    </source>
</evidence>
<organism evidence="2 3">
    <name type="scientific">Phaeomoniella chlamydospora</name>
    <name type="common">Phaeoacremonium chlamydosporum</name>
    <dbReference type="NCBI Taxonomy" id="158046"/>
    <lineage>
        <taxon>Eukaryota</taxon>
        <taxon>Fungi</taxon>
        <taxon>Dikarya</taxon>
        <taxon>Ascomycota</taxon>
        <taxon>Pezizomycotina</taxon>
        <taxon>Eurotiomycetes</taxon>
        <taxon>Chaetothyriomycetidae</taxon>
        <taxon>Phaeomoniellales</taxon>
        <taxon>Phaeomoniellaceae</taxon>
        <taxon>Phaeomoniella</taxon>
    </lineage>
</organism>
<evidence type="ECO:0000256" key="1">
    <source>
        <dbReference type="SAM" id="MobiDB-lite"/>
    </source>
</evidence>
<keyword evidence="3" id="KW-1185">Reference proteome</keyword>
<proteinExistence type="predicted"/>
<feature type="compositionally biased region" description="Polar residues" evidence="1">
    <location>
        <begin position="19"/>
        <end position="45"/>
    </location>
</feature>
<feature type="compositionally biased region" description="Basic and acidic residues" evidence="1">
    <location>
        <begin position="95"/>
        <end position="118"/>
    </location>
</feature>
<feature type="region of interest" description="Disordered" evidence="1">
    <location>
        <begin position="90"/>
        <end position="118"/>
    </location>
</feature>
<sequence>MSDITAAAIGATHPDTKSDSTTTLRPNHHLNINSASTAEHTNTPSAPIKESTKSESPEPETQAAAAAAATSGELDTLIVIPGLEIVATEQIQKQIRPEKEGKKDFHEEGEREDEGKGK</sequence>
<accession>A0A0G2ERY2</accession>
<protein>
    <submittedName>
        <fullName evidence="2">Uncharacterized protein</fullName>
    </submittedName>
</protein>
<comment type="caution">
    <text evidence="2">The sequence shown here is derived from an EMBL/GenBank/DDBJ whole genome shotgun (WGS) entry which is preliminary data.</text>
</comment>
<dbReference type="AlphaFoldDB" id="A0A0G2ERY2"/>
<reference evidence="2 3" key="1">
    <citation type="submission" date="2015-05" db="EMBL/GenBank/DDBJ databases">
        <title>Distinctive expansion of gene families associated with plant cell wall degradation and secondary metabolism in the genomes of grapevine trunk pathogens.</title>
        <authorList>
            <person name="Lawrence D.P."/>
            <person name="Travadon R."/>
            <person name="Rolshausen P.E."/>
            <person name="Baumgartner K."/>
        </authorList>
    </citation>
    <scope>NUCLEOTIDE SEQUENCE [LARGE SCALE GENOMIC DNA]</scope>
    <source>
        <strain evidence="2">UCRPC4</strain>
    </source>
</reference>
<feature type="compositionally biased region" description="Low complexity" evidence="1">
    <location>
        <begin position="59"/>
        <end position="69"/>
    </location>
</feature>